<dbReference type="AlphaFoldDB" id="A0A0E9RJQ1"/>
<proteinExistence type="predicted"/>
<dbReference type="EMBL" id="GBXM01079882">
    <property type="protein sequence ID" value="JAH28695.1"/>
    <property type="molecule type" value="Transcribed_RNA"/>
</dbReference>
<reference evidence="1" key="2">
    <citation type="journal article" date="2015" name="Fish Shellfish Immunol.">
        <title>Early steps in the European eel (Anguilla anguilla)-Vibrio vulnificus interaction in the gills: Role of the RtxA13 toxin.</title>
        <authorList>
            <person name="Callol A."/>
            <person name="Pajuelo D."/>
            <person name="Ebbesson L."/>
            <person name="Teles M."/>
            <person name="MacKenzie S."/>
            <person name="Amaro C."/>
        </authorList>
    </citation>
    <scope>NUCLEOTIDE SEQUENCE</scope>
</reference>
<accession>A0A0E9RJQ1</accession>
<name>A0A0E9RJQ1_ANGAN</name>
<reference evidence="1" key="1">
    <citation type="submission" date="2014-11" db="EMBL/GenBank/DDBJ databases">
        <authorList>
            <person name="Amaro Gonzalez C."/>
        </authorList>
    </citation>
    <scope>NUCLEOTIDE SEQUENCE</scope>
</reference>
<sequence>MIKYIIINEKMLIILRPSYHELSWG</sequence>
<protein>
    <submittedName>
        <fullName evidence="1">Uncharacterized protein</fullName>
    </submittedName>
</protein>
<evidence type="ECO:0000313" key="1">
    <source>
        <dbReference type="EMBL" id="JAH28695.1"/>
    </source>
</evidence>
<organism evidence="1">
    <name type="scientific">Anguilla anguilla</name>
    <name type="common">European freshwater eel</name>
    <name type="synonym">Muraena anguilla</name>
    <dbReference type="NCBI Taxonomy" id="7936"/>
    <lineage>
        <taxon>Eukaryota</taxon>
        <taxon>Metazoa</taxon>
        <taxon>Chordata</taxon>
        <taxon>Craniata</taxon>
        <taxon>Vertebrata</taxon>
        <taxon>Euteleostomi</taxon>
        <taxon>Actinopterygii</taxon>
        <taxon>Neopterygii</taxon>
        <taxon>Teleostei</taxon>
        <taxon>Anguilliformes</taxon>
        <taxon>Anguillidae</taxon>
        <taxon>Anguilla</taxon>
    </lineage>
</organism>